<keyword evidence="8" id="KW-0732">Signal</keyword>
<dbReference type="Gene3D" id="2.60.40.2970">
    <property type="match status" value="1"/>
</dbReference>
<dbReference type="Gene3D" id="3.40.390.10">
    <property type="entry name" value="Collagenase (Catalytic Domain)"/>
    <property type="match status" value="1"/>
</dbReference>
<organism evidence="10 11">
    <name type="scientific">Pendulispora albinea</name>
    <dbReference type="NCBI Taxonomy" id="2741071"/>
    <lineage>
        <taxon>Bacteria</taxon>
        <taxon>Pseudomonadati</taxon>
        <taxon>Myxococcota</taxon>
        <taxon>Myxococcia</taxon>
        <taxon>Myxococcales</taxon>
        <taxon>Sorangiineae</taxon>
        <taxon>Pendulisporaceae</taxon>
        <taxon>Pendulispora</taxon>
    </lineage>
</organism>
<dbReference type="InterPro" id="IPR034115">
    <property type="entry name" value="M35_peptidyl-Lys"/>
</dbReference>
<keyword evidence="3" id="KW-0645">Protease</keyword>
<keyword evidence="6" id="KW-0862">Zinc</keyword>
<sequence length="374" mass="39857">MNTFRRQFKLWIGCVAVLPVLAACASESGDVTPGDGQGETLGTTTDNLDTDLGRVAVSLSTDQSALAAQRGLAVTVTMTNTANHAVRLLKWKTPVDGINESLFVVARDGAEVAYTGRVYKRIAPRASDYVVLRAGESLTRTVDLAETYDLSVTGHYTVHFRADTAYAGNFRQELVSNDVGLWVEGRPSASTDAQESGPAELAGTITYTGGCTASEKTALQTGFNGATTYANGAVSYLNGTPGSTPRYTTWFGAYTSARWGTAKSHFAKIKDAFDTKNVTLDCSCNDSGVYAYVYPGSPYKIYLCGAFWSAPQTGTDSKAGTLVHEMSHFTVVAGTDDHAYGQSACKSLAKSNPTNALDNADSHEYFAENNPPQN</sequence>
<evidence type="ECO:0000256" key="2">
    <source>
        <dbReference type="ARBA" id="ARBA00010279"/>
    </source>
</evidence>
<evidence type="ECO:0000256" key="5">
    <source>
        <dbReference type="ARBA" id="ARBA00022801"/>
    </source>
</evidence>
<keyword evidence="4" id="KW-0479">Metal-binding</keyword>
<dbReference type="InterPro" id="IPR029463">
    <property type="entry name" value="Lys_MEP"/>
</dbReference>
<reference evidence="10 11" key="1">
    <citation type="submission" date="2021-12" db="EMBL/GenBank/DDBJ databases">
        <title>Discovery of the Pendulisporaceae a myxobacterial family with distinct sporulation behavior and unique specialized metabolism.</title>
        <authorList>
            <person name="Garcia R."/>
            <person name="Popoff A."/>
            <person name="Bader C.D."/>
            <person name="Loehr J."/>
            <person name="Walesch S."/>
            <person name="Walt C."/>
            <person name="Boldt J."/>
            <person name="Bunk B."/>
            <person name="Haeckl F.J.F.P.J."/>
            <person name="Gunesch A.P."/>
            <person name="Birkelbach J."/>
            <person name="Nuebel U."/>
            <person name="Pietschmann T."/>
            <person name="Bach T."/>
            <person name="Mueller R."/>
        </authorList>
    </citation>
    <scope>NUCLEOTIDE SEQUENCE [LARGE SCALE GENOMIC DNA]</scope>
    <source>
        <strain evidence="10 11">MSr11954</strain>
    </source>
</reference>
<evidence type="ECO:0000256" key="7">
    <source>
        <dbReference type="ARBA" id="ARBA00023049"/>
    </source>
</evidence>
<dbReference type="Proteomes" id="UP001370348">
    <property type="component" value="Chromosome"/>
</dbReference>
<dbReference type="EMBL" id="CP089984">
    <property type="protein sequence ID" value="WXB18749.1"/>
    <property type="molecule type" value="Genomic_DNA"/>
</dbReference>
<feature type="signal peptide" evidence="8">
    <location>
        <begin position="1"/>
        <end position="25"/>
    </location>
</feature>
<dbReference type="PANTHER" id="PTHR37016">
    <property type="match status" value="1"/>
</dbReference>
<dbReference type="InterPro" id="IPR050414">
    <property type="entry name" value="Fungal_M35_metalloproteases"/>
</dbReference>
<evidence type="ECO:0000256" key="8">
    <source>
        <dbReference type="SAM" id="SignalP"/>
    </source>
</evidence>
<evidence type="ECO:0000256" key="6">
    <source>
        <dbReference type="ARBA" id="ARBA00022833"/>
    </source>
</evidence>
<keyword evidence="7" id="KW-0482">Metalloprotease</keyword>
<dbReference type="CDD" id="cd11306">
    <property type="entry name" value="M35_peptidyl-Lys"/>
    <property type="match status" value="1"/>
</dbReference>
<dbReference type="PANTHER" id="PTHR37016:SF3">
    <property type="entry name" value="NEUTRAL PROTEASE 2-RELATED"/>
    <property type="match status" value="1"/>
</dbReference>
<gene>
    <name evidence="10" type="ORF">LZC94_16115</name>
</gene>
<evidence type="ECO:0000256" key="3">
    <source>
        <dbReference type="ARBA" id="ARBA00022670"/>
    </source>
</evidence>
<evidence type="ECO:0000313" key="10">
    <source>
        <dbReference type="EMBL" id="WXB18749.1"/>
    </source>
</evidence>
<dbReference type="GO" id="GO:0016787">
    <property type="term" value="F:hydrolase activity"/>
    <property type="evidence" value="ECO:0007669"/>
    <property type="project" value="UniProtKB-KW"/>
</dbReference>
<dbReference type="PROSITE" id="PS51257">
    <property type="entry name" value="PROKAR_LIPOPROTEIN"/>
    <property type="match status" value="1"/>
</dbReference>
<comment type="similarity">
    <text evidence="2">Belongs to the peptidase M35 family.</text>
</comment>
<evidence type="ECO:0000256" key="4">
    <source>
        <dbReference type="ARBA" id="ARBA00022723"/>
    </source>
</evidence>
<evidence type="ECO:0000259" key="9">
    <source>
        <dbReference type="SMART" id="SM01351"/>
    </source>
</evidence>
<dbReference type="InterPro" id="IPR024079">
    <property type="entry name" value="MetalloPept_cat_dom_sf"/>
</dbReference>
<keyword evidence="5 10" id="KW-0378">Hydrolase</keyword>
<dbReference type="Pfam" id="PF14521">
    <property type="entry name" value="Aspzincin_M35"/>
    <property type="match status" value="1"/>
</dbReference>
<keyword evidence="11" id="KW-1185">Reference proteome</keyword>
<evidence type="ECO:0000313" key="11">
    <source>
        <dbReference type="Proteomes" id="UP001370348"/>
    </source>
</evidence>
<name>A0ABZ2M8A6_9BACT</name>
<comment type="cofactor">
    <cofactor evidence="1">
        <name>Zn(2+)</name>
        <dbReference type="ChEBI" id="CHEBI:29105"/>
    </cofactor>
</comment>
<accession>A0ABZ2M8A6</accession>
<dbReference type="EC" id="3.4.24.-" evidence="10"/>
<dbReference type="RefSeq" id="WP_394828376.1">
    <property type="nucleotide sequence ID" value="NZ_CP089984.1"/>
</dbReference>
<dbReference type="SUPFAM" id="SSF55486">
    <property type="entry name" value="Metalloproteases ('zincins'), catalytic domain"/>
    <property type="match status" value="1"/>
</dbReference>
<evidence type="ECO:0000256" key="1">
    <source>
        <dbReference type="ARBA" id="ARBA00001947"/>
    </source>
</evidence>
<dbReference type="SMART" id="SM01351">
    <property type="entry name" value="Aspzincin_M35"/>
    <property type="match status" value="1"/>
</dbReference>
<feature type="domain" description="Lysine-specific metallo-endopeptidase" evidence="9">
    <location>
        <begin position="235"/>
        <end position="368"/>
    </location>
</feature>
<proteinExistence type="inferred from homology"/>
<protein>
    <submittedName>
        <fullName evidence="10">M35 family metallo-endopeptidase</fullName>
        <ecNumber evidence="10">3.4.24.-</ecNumber>
    </submittedName>
</protein>
<feature type="chain" id="PRO_5046645944" evidence="8">
    <location>
        <begin position="26"/>
        <end position="374"/>
    </location>
</feature>